<dbReference type="PANTHER" id="PTHR30399:SF1">
    <property type="entry name" value="UTP PYROPHOSPHATASE"/>
    <property type="match status" value="1"/>
</dbReference>
<keyword evidence="3" id="KW-1185">Reference proteome</keyword>
<dbReference type="Pfam" id="PF01863">
    <property type="entry name" value="YgjP-like"/>
    <property type="match status" value="1"/>
</dbReference>
<dbReference type="EMBL" id="JAAGSC010000043">
    <property type="protein sequence ID" value="NDY96446.1"/>
    <property type="molecule type" value="Genomic_DNA"/>
</dbReference>
<dbReference type="Proteomes" id="UP000484885">
    <property type="component" value="Unassembled WGS sequence"/>
</dbReference>
<dbReference type="InterPro" id="IPR002725">
    <property type="entry name" value="YgjP-like_metallopeptidase"/>
</dbReference>
<reference evidence="2 3" key="1">
    <citation type="submission" date="2020-02" db="EMBL/GenBank/DDBJ databases">
        <authorList>
            <person name="Zhang X.-Y."/>
        </authorList>
    </citation>
    <scope>NUCLEOTIDE SEQUENCE [LARGE SCALE GENOMIC DNA]</scope>
    <source>
        <strain evidence="2 3">C33</strain>
    </source>
</reference>
<protein>
    <submittedName>
        <fullName evidence="2">M48 family metallopeptidase</fullName>
    </submittedName>
</protein>
<dbReference type="Gene3D" id="3.30.2010.10">
    <property type="entry name" value="Metalloproteases ('zincins'), catalytic domain"/>
    <property type="match status" value="1"/>
</dbReference>
<dbReference type="RefSeq" id="WP_164211846.1">
    <property type="nucleotide sequence ID" value="NZ_JAAGSC010000043.1"/>
</dbReference>
<dbReference type="CDD" id="cd07344">
    <property type="entry name" value="M48_yhfN_like"/>
    <property type="match status" value="1"/>
</dbReference>
<gene>
    <name evidence="2" type="ORF">G3I74_11965</name>
</gene>
<dbReference type="InterPro" id="IPR053136">
    <property type="entry name" value="UTP_pyrophosphatase-like"/>
</dbReference>
<evidence type="ECO:0000313" key="3">
    <source>
        <dbReference type="Proteomes" id="UP000484885"/>
    </source>
</evidence>
<evidence type="ECO:0000259" key="1">
    <source>
        <dbReference type="Pfam" id="PF01863"/>
    </source>
</evidence>
<dbReference type="AlphaFoldDB" id="A0A845V5J2"/>
<proteinExistence type="predicted"/>
<dbReference type="PANTHER" id="PTHR30399">
    <property type="entry name" value="UNCHARACTERIZED PROTEIN YGJP"/>
    <property type="match status" value="1"/>
</dbReference>
<name>A0A845V5J2_9GAMM</name>
<organism evidence="2 3">
    <name type="scientific">Wenzhouxiangella limi</name>
    <dbReference type="NCBI Taxonomy" id="2707351"/>
    <lineage>
        <taxon>Bacteria</taxon>
        <taxon>Pseudomonadati</taxon>
        <taxon>Pseudomonadota</taxon>
        <taxon>Gammaproteobacteria</taxon>
        <taxon>Chromatiales</taxon>
        <taxon>Wenzhouxiangellaceae</taxon>
        <taxon>Wenzhouxiangella</taxon>
    </lineage>
</organism>
<evidence type="ECO:0000313" key="2">
    <source>
        <dbReference type="EMBL" id="NDY96446.1"/>
    </source>
</evidence>
<sequence length="245" mass="28650">MSDDVSAAIDTSYRVRVHPRARHVRLRMDPRDGLVVTVPARFDRRRLPALLEQRAEWIHQARRRQASARAELEPGLLGRRPQRVELAAVARSWQVVYEPGSRARLGFREEPDRLILQLPALDPEQIDERVASRLRRWLMERARSYLPEKVAELAAEHGFRYRNVQIRNQHARWGSCSSRGNLSLNARLLFCSPAACDYVLLHELVHTVHPDHSPAFWGRVAELMPDYRRQQDSLKEVWLRLPDWI</sequence>
<accession>A0A845V5J2</accession>
<feature type="domain" description="YgjP-like metallopeptidase" evidence="1">
    <location>
        <begin position="22"/>
        <end position="236"/>
    </location>
</feature>
<comment type="caution">
    <text evidence="2">The sequence shown here is derived from an EMBL/GenBank/DDBJ whole genome shotgun (WGS) entry which is preliminary data.</text>
</comment>